<dbReference type="PANTHER" id="PTHR21600">
    <property type="entry name" value="MITOCHONDRIAL RNA PSEUDOURIDINE SYNTHASE"/>
    <property type="match status" value="1"/>
</dbReference>
<dbReference type="NCBIfam" id="TIGR00005">
    <property type="entry name" value="rluA_subfam"/>
    <property type="match status" value="1"/>
</dbReference>
<dbReference type="InterPro" id="IPR006145">
    <property type="entry name" value="PsdUridine_synth_RsuA/RluA"/>
</dbReference>
<dbReference type="EC" id="5.4.99.-" evidence="3"/>
<evidence type="ECO:0000256" key="2">
    <source>
        <dbReference type="PIRSR" id="PIRSR606225-1"/>
    </source>
</evidence>
<dbReference type="InterPro" id="IPR050188">
    <property type="entry name" value="RluA_PseudoU_synthase"/>
</dbReference>
<dbReference type="AlphaFoldDB" id="A0A1F5DNF0"/>
<dbReference type="CDD" id="cd02869">
    <property type="entry name" value="PseudoU_synth_RluA_like"/>
    <property type="match status" value="1"/>
</dbReference>
<comment type="caution">
    <text evidence="5">The sequence shown here is derived from an EMBL/GenBank/DDBJ whole genome shotgun (WGS) entry which is preliminary data.</text>
</comment>
<dbReference type="Proteomes" id="UP000178764">
    <property type="component" value="Unassembled WGS sequence"/>
</dbReference>
<dbReference type="Pfam" id="PF00849">
    <property type="entry name" value="PseudoU_synth_2"/>
    <property type="match status" value="1"/>
</dbReference>
<protein>
    <recommendedName>
        <fullName evidence="3">Pseudouridine synthase</fullName>
        <ecNumber evidence="3">5.4.99.-</ecNumber>
    </recommendedName>
</protein>
<dbReference type="GO" id="GO:0003723">
    <property type="term" value="F:RNA binding"/>
    <property type="evidence" value="ECO:0007669"/>
    <property type="project" value="InterPro"/>
</dbReference>
<comment type="catalytic activity">
    <reaction evidence="3">
        <text>a uridine in RNA = a pseudouridine in RNA</text>
        <dbReference type="Rhea" id="RHEA:48348"/>
        <dbReference type="Rhea" id="RHEA-COMP:12068"/>
        <dbReference type="Rhea" id="RHEA-COMP:12069"/>
        <dbReference type="ChEBI" id="CHEBI:65314"/>
        <dbReference type="ChEBI" id="CHEBI:65315"/>
    </reaction>
</comment>
<dbReference type="EMBL" id="MEZT01000017">
    <property type="protein sequence ID" value="OGD56584.1"/>
    <property type="molecule type" value="Genomic_DNA"/>
</dbReference>
<evidence type="ECO:0000256" key="1">
    <source>
        <dbReference type="ARBA" id="ARBA00010876"/>
    </source>
</evidence>
<accession>A0A1F5DNF0</accession>
<comment type="function">
    <text evidence="3">Responsible for synthesis of pseudouridine from uracil.</text>
</comment>
<dbReference type="GO" id="GO:0140098">
    <property type="term" value="F:catalytic activity, acting on RNA"/>
    <property type="evidence" value="ECO:0007669"/>
    <property type="project" value="UniProtKB-ARBA"/>
</dbReference>
<gene>
    <name evidence="5" type="ORF">A2V71_02720</name>
</gene>
<evidence type="ECO:0000256" key="3">
    <source>
        <dbReference type="RuleBase" id="RU362028"/>
    </source>
</evidence>
<proteinExistence type="inferred from homology"/>
<dbReference type="Gene3D" id="3.30.2350.10">
    <property type="entry name" value="Pseudouridine synthase"/>
    <property type="match status" value="1"/>
</dbReference>
<evidence type="ECO:0000259" key="4">
    <source>
        <dbReference type="Pfam" id="PF00849"/>
    </source>
</evidence>
<dbReference type="PROSITE" id="PS01129">
    <property type="entry name" value="PSI_RLU"/>
    <property type="match status" value="1"/>
</dbReference>
<dbReference type="GO" id="GO:0009982">
    <property type="term" value="F:pseudouridine synthase activity"/>
    <property type="evidence" value="ECO:0007669"/>
    <property type="project" value="InterPro"/>
</dbReference>
<sequence length="247" mass="28132">MNKLNSIQIIFDDDNLLVIDKPANILTHPTLANEENTLTEWLVKKYPDIAKMPWLDKSRPGVVHRLDKDTSGLIILAKNPEVLLKLQKIFQSRQIQKTYTALVLGKLEGGGKIEAAITRGDAGLQKVLDTTYSFTKETIRPAATEYRAIKHLQYHNDDLTLVEAMPKTGRMHQIRVHLKHIGHPIIGDSLYNTKTSRAISKELNLNRQFLHASKLEFINPNTNEQMKFESPLPENLKEAINKLENKI</sequence>
<dbReference type="InterPro" id="IPR020103">
    <property type="entry name" value="PsdUridine_synth_cat_dom_sf"/>
</dbReference>
<name>A0A1F5DNF0_9BACT</name>
<feature type="active site" evidence="2">
    <location>
        <position position="67"/>
    </location>
</feature>
<reference evidence="5 6" key="1">
    <citation type="journal article" date="2016" name="Nat. Commun.">
        <title>Thousands of microbial genomes shed light on interconnected biogeochemical processes in an aquifer system.</title>
        <authorList>
            <person name="Anantharaman K."/>
            <person name="Brown C.T."/>
            <person name="Hug L.A."/>
            <person name="Sharon I."/>
            <person name="Castelle C.J."/>
            <person name="Probst A.J."/>
            <person name="Thomas B.C."/>
            <person name="Singh A."/>
            <person name="Wilkins M.J."/>
            <person name="Karaoz U."/>
            <person name="Brodie E.L."/>
            <person name="Williams K.H."/>
            <person name="Hubbard S.S."/>
            <person name="Banfield J.F."/>
        </authorList>
    </citation>
    <scope>NUCLEOTIDE SEQUENCE [LARGE SCALE GENOMIC DNA]</scope>
</reference>
<dbReference type="PANTHER" id="PTHR21600:SF87">
    <property type="entry name" value="RNA PSEUDOURIDYLATE SYNTHASE DOMAIN-CONTAINING PROTEIN 1"/>
    <property type="match status" value="1"/>
</dbReference>
<dbReference type="InterPro" id="IPR006224">
    <property type="entry name" value="PsdUridine_synth_RluA-like_CS"/>
</dbReference>
<comment type="similarity">
    <text evidence="1 3">Belongs to the pseudouridine synthase RluA family.</text>
</comment>
<evidence type="ECO:0000313" key="6">
    <source>
        <dbReference type="Proteomes" id="UP000178764"/>
    </source>
</evidence>
<keyword evidence="3" id="KW-0413">Isomerase</keyword>
<organism evidence="5 6">
    <name type="scientific">Candidatus Berkelbacteria bacterium RBG_13_40_8</name>
    <dbReference type="NCBI Taxonomy" id="1797467"/>
    <lineage>
        <taxon>Bacteria</taxon>
        <taxon>Candidatus Berkelbacteria</taxon>
    </lineage>
</organism>
<dbReference type="GO" id="GO:0000455">
    <property type="term" value="P:enzyme-directed rRNA pseudouridine synthesis"/>
    <property type="evidence" value="ECO:0007669"/>
    <property type="project" value="TreeGrafter"/>
</dbReference>
<dbReference type="SUPFAM" id="SSF55120">
    <property type="entry name" value="Pseudouridine synthase"/>
    <property type="match status" value="1"/>
</dbReference>
<feature type="domain" description="Pseudouridine synthase RsuA/RluA-like" evidence="4">
    <location>
        <begin position="15"/>
        <end position="180"/>
    </location>
</feature>
<dbReference type="InterPro" id="IPR006225">
    <property type="entry name" value="PsdUridine_synth_RluC/D"/>
</dbReference>
<evidence type="ECO:0000313" key="5">
    <source>
        <dbReference type="EMBL" id="OGD56584.1"/>
    </source>
</evidence>